<feature type="compositionally biased region" description="Basic and acidic residues" evidence="1">
    <location>
        <begin position="440"/>
        <end position="464"/>
    </location>
</feature>
<feature type="region of interest" description="Disordered" evidence="1">
    <location>
        <begin position="713"/>
        <end position="821"/>
    </location>
</feature>
<feature type="compositionally biased region" description="Basic and acidic residues" evidence="1">
    <location>
        <begin position="309"/>
        <end position="321"/>
    </location>
</feature>
<dbReference type="GO" id="GO:0003723">
    <property type="term" value="F:RNA binding"/>
    <property type="evidence" value="ECO:0007669"/>
    <property type="project" value="TreeGrafter"/>
</dbReference>
<sequence length="991" mass="106257">MASSRLKRKIEVADEGQYGNLTESFVSIGTALPALTDHKKDKNEFKPVWDQEVYDEQGRRRFHGAFTGGFSAGYYNSVGSKEGWKPSTFKSSRSQRASQQNQSVADAAKAFMDEEDLAEMASSRTIETSSSYASSSRAPAPAKEQEYDPLLGLFGGVPTAAASTSSAPQFDQTLASLIEPSSSRVGLKLMRKMGWREGQGVGPRVSYQQRKRQAAEIGVRLDQDEAEADGDPEAAKHYYAPLDRPLVLVKGSSTSNDKGWGLGYQPGMGLKETLRKEEGYSGSTAAKTMTYELDDDDVYGGPATTLGDLSDRQKRGIRATDADEDDGGFPSMRSSKAGQSRQPRPRVSVPQDEFSDGSRLLPGFVLHREPFTPANSSQLPPTPPPGWRPDPSRLWKENEPPTADAKGKGRQLDAEDRGSLLGEKAPPPMPKSVFDYLSAKSRERLASLTAPERDAKPDESESRAKAVPPPPPSDVPLFVPPLDRPTANAALRGFQPYSSASTSPDPIKQARYTLYLQYQASENASTTSSPFGPRMLPSGKLQTIEELNRELYEYSQAARVFKPVSGMLGNRFQSSQSGSLDVPKAEPGLYQPPPKAAATSLADKYGDAAAGNTKPPEPTLTPAQQAARAGNFGSLTRTTTVFRPARLLCKRFGVRDPHEAQGDDGGAVGGKWGEATATGRDFGAGTSQPIGQAAIDEMMQSSGFRRFQAASKDLEDDAPEVAKGTFEAPGGSTAGTATANGAAKHRPAPTLETVGYGDDEAQGEGIVAEKRAPADIFAAIFADSDDDVEEDSDDEPAAEPEPSSEERKVPPPVDSSLADPYAPKPVAAIAADSTSIAADSTRMLSVDDLASYKPSFVPAVDRSSSKSDKSSKAKKKSSSKRKAGGLSFDLEEGAEEDAETLSSRKKSKRDDKRSSAKLRERDERPSSRVNDEQRRPTQAAIAEDDEWEEAAPTLHPDVLKATQREAAAPSREGPSDAGGTARARPPAADLY</sequence>
<feature type="compositionally biased region" description="Basic and acidic residues" evidence="1">
    <location>
        <begin position="390"/>
        <end position="418"/>
    </location>
</feature>
<dbReference type="OrthoDB" id="20507at2759"/>
<feature type="compositionally biased region" description="Pro residues" evidence="1">
    <location>
        <begin position="467"/>
        <end position="483"/>
    </location>
</feature>
<feature type="compositionally biased region" description="Basic residues" evidence="1">
    <location>
        <begin position="872"/>
        <end position="883"/>
    </location>
</feature>
<dbReference type="PANTHER" id="PTHR13384">
    <property type="entry name" value="G PATCH DOMAIN-CONTAINING PROTEIN 1"/>
    <property type="match status" value="1"/>
</dbReference>
<reference evidence="3 4" key="1">
    <citation type="journal article" date="2018" name="Front. Microbiol.">
        <title>Prospects for Fungal Bioremediation of Acidic Radioactive Waste Sites: Characterization and Genome Sequence of Rhodotorula taiwanensis MD1149.</title>
        <authorList>
            <person name="Tkavc R."/>
            <person name="Matrosova V.Y."/>
            <person name="Grichenko O.E."/>
            <person name="Gostincar C."/>
            <person name="Volpe R.P."/>
            <person name="Klimenkova P."/>
            <person name="Gaidamakova E.K."/>
            <person name="Zhou C.E."/>
            <person name="Stewart B.J."/>
            <person name="Lyman M.G."/>
            <person name="Malfatti S.A."/>
            <person name="Rubinfeld B."/>
            <person name="Courtot M."/>
            <person name="Singh J."/>
            <person name="Dalgard C.L."/>
            <person name="Hamilton T."/>
            <person name="Frey K.G."/>
            <person name="Gunde-Cimerman N."/>
            <person name="Dugan L."/>
            <person name="Daly M.J."/>
        </authorList>
    </citation>
    <scope>NUCLEOTIDE SEQUENCE [LARGE SCALE GENOMIC DNA]</scope>
    <source>
        <strain evidence="3 4">MD1149</strain>
    </source>
</reference>
<dbReference type="PROSITE" id="PS50174">
    <property type="entry name" value="G_PATCH"/>
    <property type="match status" value="1"/>
</dbReference>
<dbReference type="AlphaFoldDB" id="A0A2S5B170"/>
<dbReference type="EMBL" id="PJQD01000115">
    <property type="protein sequence ID" value="POY70527.1"/>
    <property type="molecule type" value="Genomic_DNA"/>
</dbReference>
<feature type="compositionally biased region" description="Low complexity" evidence="1">
    <location>
        <begin position="977"/>
        <end position="991"/>
    </location>
</feature>
<gene>
    <name evidence="3" type="ORF">BMF94_6441</name>
</gene>
<dbReference type="Pfam" id="PF01585">
    <property type="entry name" value="G-patch"/>
    <property type="match status" value="1"/>
</dbReference>
<evidence type="ECO:0000313" key="4">
    <source>
        <dbReference type="Proteomes" id="UP000237144"/>
    </source>
</evidence>
<name>A0A2S5B170_9BASI</name>
<feature type="region of interest" description="Disordered" evidence="1">
    <location>
        <begin position="118"/>
        <end position="143"/>
    </location>
</feature>
<proteinExistence type="predicted"/>
<feature type="compositionally biased region" description="Low complexity" evidence="1">
    <location>
        <begin position="728"/>
        <end position="742"/>
    </location>
</feature>
<dbReference type="InterPro" id="IPR011666">
    <property type="entry name" value="DUF1604"/>
</dbReference>
<dbReference type="STRING" id="741276.A0A2S5B170"/>
<organism evidence="3 4">
    <name type="scientific">Rhodotorula taiwanensis</name>
    <dbReference type="NCBI Taxonomy" id="741276"/>
    <lineage>
        <taxon>Eukaryota</taxon>
        <taxon>Fungi</taxon>
        <taxon>Dikarya</taxon>
        <taxon>Basidiomycota</taxon>
        <taxon>Pucciniomycotina</taxon>
        <taxon>Microbotryomycetes</taxon>
        <taxon>Sporidiobolales</taxon>
        <taxon>Sporidiobolaceae</taxon>
        <taxon>Rhodotorula</taxon>
    </lineage>
</organism>
<feature type="compositionally biased region" description="Basic and acidic residues" evidence="1">
    <location>
        <begin position="908"/>
        <end position="935"/>
    </location>
</feature>
<feature type="domain" description="G-patch" evidence="2">
    <location>
        <begin position="182"/>
        <end position="202"/>
    </location>
</feature>
<dbReference type="Pfam" id="PF07713">
    <property type="entry name" value="DUF1604"/>
    <property type="match status" value="1"/>
</dbReference>
<evidence type="ECO:0000256" key="1">
    <source>
        <dbReference type="SAM" id="MobiDB-lite"/>
    </source>
</evidence>
<keyword evidence="4" id="KW-1185">Reference proteome</keyword>
<evidence type="ECO:0000313" key="3">
    <source>
        <dbReference type="EMBL" id="POY70527.1"/>
    </source>
</evidence>
<protein>
    <recommendedName>
        <fullName evidence="2">G-patch domain-containing protein</fullName>
    </recommendedName>
</protein>
<feature type="region of interest" description="Disordered" evidence="1">
    <location>
        <begin position="572"/>
        <end position="599"/>
    </location>
</feature>
<dbReference type="GO" id="GO:0006397">
    <property type="term" value="P:mRNA processing"/>
    <property type="evidence" value="ECO:0007669"/>
    <property type="project" value="InterPro"/>
</dbReference>
<dbReference type="Pfam" id="PF26093">
    <property type="entry name" value="HTH_TGH"/>
    <property type="match status" value="1"/>
</dbReference>
<feature type="compositionally biased region" description="Acidic residues" evidence="1">
    <location>
        <begin position="889"/>
        <end position="899"/>
    </location>
</feature>
<dbReference type="PANTHER" id="PTHR13384:SF19">
    <property type="entry name" value="G PATCH DOMAIN-CONTAINING PROTEIN 1"/>
    <property type="match status" value="1"/>
</dbReference>
<dbReference type="GO" id="GO:0005634">
    <property type="term" value="C:nucleus"/>
    <property type="evidence" value="ECO:0007669"/>
    <property type="project" value="TreeGrafter"/>
</dbReference>
<dbReference type="Proteomes" id="UP000237144">
    <property type="component" value="Unassembled WGS sequence"/>
</dbReference>
<feature type="compositionally biased region" description="Polar residues" evidence="1">
    <location>
        <begin position="332"/>
        <end position="342"/>
    </location>
</feature>
<dbReference type="InterPro" id="IPR000467">
    <property type="entry name" value="G_patch_dom"/>
</dbReference>
<accession>A0A2S5B170</accession>
<evidence type="ECO:0000259" key="2">
    <source>
        <dbReference type="PROSITE" id="PS50174"/>
    </source>
</evidence>
<feature type="compositionally biased region" description="Low complexity" evidence="1">
    <location>
        <begin position="121"/>
        <end position="142"/>
    </location>
</feature>
<comment type="caution">
    <text evidence="3">The sequence shown here is derived from an EMBL/GenBank/DDBJ whole genome shotgun (WGS) entry which is preliminary data.</text>
</comment>
<feature type="compositionally biased region" description="Acidic residues" evidence="1">
    <location>
        <begin position="783"/>
        <end position="798"/>
    </location>
</feature>
<feature type="region of interest" description="Disordered" evidence="1">
    <location>
        <begin position="290"/>
        <end position="484"/>
    </location>
</feature>
<feature type="region of interest" description="Disordered" evidence="1">
    <location>
        <begin position="852"/>
        <end position="991"/>
    </location>
</feature>